<accession>A0ACD0NTS7</accession>
<protein>
    <submittedName>
        <fullName evidence="1">Alpha/beta-hydrolase</fullName>
    </submittedName>
</protein>
<evidence type="ECO:0000313" key="1">
    <source>
        <dbReference type="EMBL" id="PWN49229.1"/>
    </source>
</evidence>
<dbReference type="EMBL" id="KZ820079">
    <property type="protein sequence ID" value="PWN49229.1"/>
    <property type="molecule type" value="Genomic_DNA"/>
</dbReference>
<keyword evidence="2" id="KW-1185">Reference proteome</keyword>
<evidence type="ECO:0000313" key="2">
    <source>
        <dbReference type="Proteomes" id="UP000245626"/>
    </source>
</evidence>
<dbReference type="Proteomes" id="UP000245626">
    <property type="component" value="Unassembled WGS sequence"/>
</dbReference>
<proteinExistence type="predicted"/>
<sequence length="389" mass="43068">MRPLLPSNLLLGVLLIPLHLLLSTATVTKAASLSFSPPKPHPLVIWHGLGDSAHSEAMSSFIGQLQEAFPGLYVHSVSMSPTGDDSEDRKAGFFGKASEDVEFACKQIAEVDELKNGFDAIGFSQGGQFLRAYVEKCNLPKVRNLVTFGSQHMGISDFPACTPTDFLCRIAESALRGGVYTDYAQSHLISAQYFRNPRDPNGFAKYLEKNDFIKDINNEVEINKTYAENLLSLDNFVMIMFDKDITVEPKQSSWFASYPIANETDSIGQAKPSPTNEVVPLRQSSIYLEDRIGLKKLDERGSLVMELCHGIHMQIDGACQMKVFGKFIGTPISPHFVPRGLRVWLARLLYGVLGLRIQDVGDEVLAQLFLVLLIVSGLKLLVGMGRNKW</sequence>
<reference evidence="1 2" key="1">
    <citation type="journal article" date="2018" name="Mol. Biol. Evol.">
        <title>Broad Genomic Sampling Reveals a Smut Pathogenic Ancestry of the Fungal Clade Ustilaginomycotina.</title>
        <authorList>
            <person name="Kijpornyongpan T."/>
            <person name="Mondo S.J."/>
            <person name="Barry K."/>
            <person name="Sandor L."/>
            <person name="Lee J."/>
            <person name="Lipzen A."/>
            <person name="Pangilinan J."/>
            <person name="LaButti K."/>
            <person name="Hainaut M."/>
            <person name="Henrissat B."/>
            <person name="Grigoriev I.V."/>
            <person name="Spatafora J.W."/>
            <person name="Aime M.C."/>
        </authorList>
    </citation>
    <scope>NUCLEOTIDE SEQUENCE [LARGE SCALE GENOMIC DNA]</scope>
    <source>
        <strain evidence="1 2">SA 807</strain>
    </source>
</reference>
<name>A0ACD0NTS7_9BASI</name>
<gene>
    <name evidence="1" type="ORF">IE53DRAFT_380715</name>
</gene>
<organism evidence="1 2">
    <name type="scientific">Violaceomyces palustris</name>
    <dbReference type="NCBI Taxonomy" id="1673888"/>
    <lineage>
        <taxon>Eukaryota</taxon>
        <taxon>Fungi</taxon>
        <taxon>Dikarya</taxon>
        <taxon>Basidiomycota</taxon>
        <taxon>Ustilaginomycotina</taxon>
        <taxon>Ustilaginomycetes</taxon>
        <taxon>Violaceomycetales</taxon>
        <taxon>Violaceomycetaceae</taxon>
        <taxon>Violaceomyces</taxon>
    </lineage>
</organism>